<dbReference type="EMBL" id="JBHSIW010000007">
    <property type="protein sequence ID" value="MFC4902843.1"/>
    <property type="molecule type" value="Genomic_DNA"/>
</dbReference>
<comment type="caution">
    <text evidence="5">The sequence shown here is derived from an EMBL/GenBank/DDBJ whole genome shotgun (WGS) entry which is preliminary data.</text>
</comment>
<evidence type="ECO:0000256" key="3">
    <source>
        <dbReference type="ARBA" id="ARBA00023163"/>
    </source>
</evidence>
<protein>
    <submittedName>
        <fullName evidence="5">GntR family transcriptional regulator</fullName>
    </submittedName>
</protein>
<dbReference type="InterPro" id="IPR036388">
    <property type="entry name" value="WH-like_DNA-bd_sf"/>
</dbReference>
<keyword evidence="1" id="KW-0805">Transcription regulation</keyword>
<dbReference type="Gene3D" id="1.20.120.530">
    <property type="entry name" value="GntR ligand-binding domain-like"/>
    <property type="match status" value="1"/>
</dbReference>
<dbReference type="InterPro" id="IPR008920">
    <property type="entry name" value="TF_FadR/GntR_C"/>
</dbReference>
<dbReference type="PROSITE" id="PS50949">
    <property type="entry name" value="HTH_GNTR"/>
    <property type="match status" value="1"/>
</dbReference>
<name>A0ABV9TH69_9MICC</name>
<dbReference type="SMART" id="SM00345">
    <property type="entry name" value="HTH_GNTR"/>
    <property type="match status" value="1"/>
</dbReference>
<proteinExistence type="predicted"/>
<organism evidence="5 6">
    <name type="scientific">Kocuria oceani</name>
    <dbReference type="NCBI Taxonomy" id="988827"/>
    <lineage>
        <taxon>Bacteria</taxon>
        <taxon>Bacillati</taxon>
        <taxon>Actinomycetota</taxon>
        <taxon>Actinomycetes</taxon>
        <taxon>Micrococcales</taxon>
        <taxon>Micrococcaceae</taxon>
        <taxon>Kocuria</taxon>
    </lineage>
</organism>
<gene>
    <name evidence="5" type="ORF">ACFPCS_04600</name>
</gene>
<dbReference type="Pfam" id="PF07729">
    <property type="entry name" value="FCD"/>
    <property type="match status" value="1"/>
</dbReference>
<evidence type="ECO:0000259" key="4">
    <source>
        <dbReference type="PROSITE" id="PS50949"/>
    </source>
</evidence>
<keyword evidence="3" id="KW-0804">Transcription</keyword>
<dbReference type="InterPro" id="IPR000524">
    <property type="entry name" value="Tscrpt_reg_HTH_GntR"/>
</dbReference>
<evidence type="ECO:0000313" key="5">
    <source>
        <dbReference type="EMBL" id="MFC4902843.1"/>
    </source>
</evidence>
<dbReference type="RefSeq" id="WP_075872919.1">
    <property type="nucleotide sequence ID" value="NZ_JARAMH010000001.1"/>
</dbReference>
<feature type="domain" description="HTH gntR-type" evidence="4">
    <location>
        <begin position="7"/>
        <end position="74"/>
    </location>
</feature>
<dbReference type="Proteomes" id="UP001595797">
    <property type="component" value="Unassembled WGS sequence"/>
</dbReference>
<dbReference type="PANTHER" id="PTHR43537:SF5">
    <property type="entry name" value="UXU OPERON TRANSCRIPTIONAL REGULATOR"/>
    <property type="match status" value="1"/>
</dbReference>
<dbReference type="PANTHER" id="PTHR43537">
    <property type="entry name" value="TRANSCRIPTIONAL REGULATOR, GNTR FAMILY"/>
    <property type="match status" value="1"/>
</dbReference>
<evidence type="ECO:0000256" key="2">
    <source>
        <dbReference type="ARBA" id="ARBA00023125"/>
    </source>
</evidence>
<dbReference type="CDD" id="cd07377">
    <property type="entry name" value="WHTH_GntR"/>
    <property type="match status" value="1"/>
</dbReference>
<dbReference type="InterPro" id="IPR036390">
    <property type="entry name" value="WH_DNA-bd_sf"/>
</dbReference>
<dbReference type="Gene3D" id="1.10.10.10">
    <property type="entry name" value="Winged helix-like DNA-binding domain superfamily/Winged helix DNA-binding domain"/>
    <property type="match status" value="1"/>
</dbReference>
<evidence type="ECO:0000256" key="1">
    <source>
        <dbReference type="ARBA" id="ARBA00023015"/>
    </source>
</evidence>
<keyword evidence="2" id="KW-0238">DNA-binding</keyword>
<dbReference type="InterPro" id="IPR011711">
    <property type="entry name" value="GntR_C"/>
</dbReference>
<dbReference type="SUPFAM" id="SSF48008">
    <property type="entry name" value="GntR ligand-binding domain-like"/>
    <property type="match status" value="1"/>
</dbReference>
<dbReference type="Pfam" id="PF00392">
    <property type="entry name" value="GntR"/>
    <property type="match status" value="1"/>
</dbReference>
<keyword evidence="6" id="KW-1185">Reference proteome</keyword>
<dbReference type="SMART" id="SM00895">
    <property type="entry name" value="FCD"/>
    <property type="match status" value="1"/>
</dbReference>
<accession>A0ABV9TH69</accession>
<reference evidence="6" key="1">
    <citation type="journal article" date="2019" name="Int. J. Syst. Evol. Microbiol.">
        <title>The Global Catalogue of Microorganisms (GCM) 10K type strain sequencing project: providing services to taxonomists for standard genome sequencing and annotation.</title>
        <authorList>
            <consortium name="The Broad Institute Genomics Platform"/>
            <consortium name="The Broad Institute Genome Sequencing Center for Infectious Disease"/>
            <person name="Wu L."/>
            <person name="Ma J."/>
        </authorList>
    </citation>
    <scope>NUCLEOTIDE SEQUENCE [LARGE SCALE GENOMIC DNA]</scope>
    <source>
        <strain evidence="6">CGMCC 4.6946</strain>
    </source>
</reference>
<dbReference type="SUPFAM" id="SSF46785">
    <property type="entry name" value="Winged helix' DNA-binding domain"/>
    <property type="match status" value="1"/>
</dbReference>
<sequence>MSTEALHSKSELAYQAILEGIQQARFAPGSRLVLAQLAAELGMSVVPVREAVRMLQQDGLVAYQRNVGATVVGIDPVEYRNTMETLALVEGFSTAQCAPLITDAELERARGINEQMRRILDEFDPVQFTTLNKQFHSTLYEHHQNAHILDLVHRGWNRLAALRSSTFAYVPGRARASVDEHDHLLDLIAEGAPFDTVEAAARTHRLNTLDAYLASRTTPQDTARRKDTP</sequence>
<evidence type="ECO:0000313" key="6">
    <source>
        <dbReference type="Proteomes" id="UP001595797"/>
    </source>
</evidence>